<feature type="region of interest" description="Disordered" evidence="2">
    <location>
        <begin position="35"/>
        <end position="149"/>
    </location>
</feature>
<feature type="compositionally biased region" description="Basic and acidic residues" evidence="2">
    <location>
        <begin position="810"/>
        <end position="829"/>
    </location>
</feature>
<organism evidence="3 4">
    <name type="scientific">Trichoglossum hirsutum</name>
    <dbReference type="NCBI Taxonomy" id="265104"/>
    <lineage>
        <taxon>Eukaryota</taxon>
        <taxon>Fungi</taxon>
        <taxon>Dikarya</taxon>
        <taxon>Ascomycota</taxon>
        <taxon>Pezizomycotina</taxon>
        <taxon>Geoglossomycetes</taxon>
        <taxon>Geoglossales</taxon>
        <taxon>Geoglossaceae</taxon>
        <taxon>Trichoglossum</taxon>
    </lineage>
</organism>
<dbReference type="EMBL" id="JAGHQM010001479">
    <property type="protein sequence ID" value="KAH0553430.1"/>
    <property type="molecule type" value="Genomic_DNA"/>
</dbReference>
<sequence length="1023" mass="110795">LRSSRLAWSALSIQAGSELVWVGRKLCFVLMPRSSGASAKRPGANQHNTRHENGLAAPGKRINPKRSNGNLNGHANGKLLCSPPPSPAANRVPVPSSSENGSNSSLPDPKSHLNGRMLVNESGRRYSDGSSDGPVPYESGVDTGSVGAEERHRRIDVNASKTSGVHDGRAMSLPATVLKSAPLADTIALLIILLQIPPTFLTIIHVLFATLTFVPPTTGSSFSSFSSFSDLQGSNGTPSLSTVVLADIAIGAFSVLLWPAAREYVFELAQAVIALSLGGGYTGKAGNGGFKNAAVCAGIIFLSQAARRSSRQSGQTFDTPHTSSSPSRSLPPLPSFNSLKTSRGWIRSIIAVHILAQGVVRAIRRWISRREQGDTGSSARADPEAAAGSPPPDHAAHVESAPNGLSSSGADGNLLASGKDSKEKLSSGKKKKKQGNHVRSEQPLWAALASTKVIVMKEVEQSLTMAEASESKATDINNLGSAPFTSVEGRIWITNIGPTEISFGTSFFSTRRLSSSGAEVRNACSNGPPGVDKSKPFYVRVNGAIWTSTRIYKAPEKDTQDTHARPSDWTGEIFGLTPISSYECEFVRSEDETVIYATNVTTLAEPTAEPRMLLPYLVSNMVGLTFCLPVPSPIKHQNLRPSSPTTTLRNSIAVAETKLNDERARLKRARKDHKSHTTSLKKEVESYSTRLANSGSGDERQRQRVLQITQHIRQAEEAAALMCAEIEALGGIPEEDLREWKEQKKLWEAEKQRLATVHSEADEMDAKLERQVASAQAELTAVQQKSDRLHTRQAKLSEQHERIISANAKGLDEKERQAAESAAREAERAEIEQHYSEQILHLQRQIQDYTFRSHQVWQQVRAHETALFQQNQQRAQQQSQQQQVMTQSPTTSEGNLSTTMPSHSSRSGFGGLFAFPPFGSQQPPISNNNLNSTLLAQPSSLSREGRGRSSSMLSYISGMTDFSDADPARPMPADMTDDAERERERSEGSARAEVGVVGTKQEIANSPPGVIGEPTHARYQWGT</sequence>
<feature type="compositionally biased region" description="Low complexity" evidence="2">
    <location>
        <begin position="96"/>
        <end position="105"/>
    </location>
</feature>
<feature type="region of interest" description="Disordered" evidence="2">
    <location>
        <begin position="370"/>
        <end position="442"/>
    </location>
</feature>
<feature type="region of interest" description="Disordered" evidence="2">
    <location>
        <begin position="311"/>
        <end position="334"/>
    </location>
</feature>
<keyword evidence="1" id="KW-0175">Coiled coil</keyword>
<evidence type="ECO:0000313" key="3">
    <source>
        <dbReference type="EMBL" id="KAH0553430.1"/>
    </source>
</evidence>
<feature type="region of interest" description="Disordered" evidence="2">
    <location>
        <begin position="960"/>
        <end position="1023"/>
    </location>
</feature>
<accession>A0A9P8L5J3</accession>
<keyword evidence="4" id="KW-1185">Reference proteome</keyword>
<feature type="compositionally biased region" description="Polar residues" evidence="2">
    <location>
        <begin position="888"/>
        <end position="907"/>
    </location>
</feature>
<feature type="region of interest" description="Disordered" evidence="2">
    <location>
        <begin position="809"/>
        <end position="829"/>
    </location>
</feature>
<feature type="coiled-coil region" evidence="1">
    <location>
        <begin position="737"/>
        <end position="785"/>
    </location>
</feature>
<dbReference type="Proteomes" id="UP000750711">
    <property type="component" value="Unassembled WGS sequence"/>
</dbReference>
<dbReference type="AlphaFoldDB" id="A0A9P8L5J3"/>
<evidence type="ECO:0008006" key="5">
    <source>
        <dbReference type="Google" id="ProtNLM"/>
    </source>
</evidence>
<feature type="non-terminal residue" evidence="3">
    <location>
        <position position="1"/>
    </location>
</feature>
<feature type="compositionally biased region" description="Basic residues" evidence="2">
    <location>
        <begin position="427"/>
        <end position="436"/>
    </location>
</feature>
<reference evidence="3" key="1">
    <citation type="submission" date="2021-03" db="EMBL/GenBank/DDBJ databases">
        <title>Comparative genomics and phylogenomic investigation of the class Geoglossomycetes provide insights into ecological specialization and systematics.</title>
        <authorList>
            <person name="Melie T."/>
            <person name="Pirro S."/>
            <person name="Miller A.N."/>
            <person name="Quandt A."/>
        </authorList>
    </citation>
    <scope>NUCLEOTIDE SEQUENCE</scope>
    <source>
        <strain evidence="3">CAQ_001_2017</strain>
    </source>
</reference>
<evidence type="ECO:0000313" key="4">
    <source>
        <dbReference type="Proteomes" id="UP000750711"/>
    </source>
</evidence>
<gene>
    <name evidence="3" type="ORF">GP486_006501</name>
</gene>
<comment type="caution">
    <text evidence="3">The sequence shown here is derived from an EMBL/GenBank/DDBJ whole genome shotgun (WGS) entry which is preliminary data.</text>
</comment>
<feature type="region of interest" description="Disordered" evidence="2">
    <location>
        <begin position="870"/>
        <end position="932"/>
    </location>
</feature>
<feature type="compositionally biased region" description="Basic and acidic residues" evidence="2">
    <location>
        <begin position="978"/>
        <end position="990"/>
    </location>
</feature>
<evidence type="ECO:0000256" key="2">
    <source>
        <dbReference type="SAM" id="MobiDB-lite"/>
    </source>
</evidence>
<feature type="compositionally biased region" description="Low complexity" evidence="2">
    <location>
        <begin position="870"/>
        <end position="887"/>
    </location>
</feature>
<feature type="compositionally biased region" description="Polar residues" evidence="2">
    <location>
        <begin position="920"/>
        <end position="932"/>
    </location>
</feature>
<proteinExistence type="predicted"/>
<protein>
    <recommendedName>
        <fullName evidence="5">Ubiquitination network signaling protein</fullName>
    </recommendedName>
</protein>
<evidence type="ECO:0000256" key="1">
    <source>
        <dbReference type="SAM" id="Coils"/>
    </source>
</evidence>
<name>A0A9P8L5J3_9PEZI</name>